<proteinExistence type="predicted"/>
<dbReference type="EMBL" id="JBHSZO010000019">
    <property type="protein sequence ID" value="MFC7219216.1"/>
    <property type="molecule type" value="Genomic_DNA"/>
</dbReference>
<gene>
    <name evidence="1" type="ORF">ACFQLX_13715</name>
</gene>
<comment type="caution">
    <text evidence="1">The sequence shown here is derived from an EMBL/GenBank/DDBJ whole genome shotgun (WGS) entry which is preliminary data.</text>
</comment>
<evidence type="ECO:0000313" key="1">
    <source>
        <dbReference type="EMBL" id="MFC7219216.1"/>
    </source>
</evidence>
<accession>A0ABW2GJ83</accession>
<name>A0ABW2GJ83_9ACTN</name>
<protein>
    <submittedName>
        <fullName evidence="1">Uncharacterized protein</fullName>
    </submittedName>
</protein>
<dbReference type="Proteomes" id="UP001596413">
    <property type="component" value="Unassembled WGS sequence"/>
</dbReference>
<evidence type="ECO:0000313" key="2">
    <source>
        <dbReference type="Proteomes" id="UP001596413"/>
    </source>
</evidence>
<sequence>MKGRRARAGPVRACSDGADRAAILGAWDGKRLAAKVTGTLLQRTFAVEAPP</sequence>
<dbReference type="RefSeq" id="WP_386414923.1">
    <property type="nucleotide sequence ID" value="NZ_JBHSZO010000019.1"/>
</dbReference>
<organism evidence="1 2">
    <name type="scientific">Streptomyces polyrhachis</name>
    <dbReference type="NCBI Taxonomy" id="1282885"/>
    <lineage>
        <taxon>Bacteria</taxon>
        <taxon>Bacillati</taxon>
        <taxon>Actinomycetota</taxon>
        <taxon>Actinomycetes</taxon>
        <taxon>Kitasatosporales</taxon>
        <taxon>Streptomycetaceae</taxon>
        <taxon>Streptomyces</taxon>
    </lineage>
</organism>
<reference evidence="2" key="1">
    <citation type="journal article" date="2019" name="Int. J. Syst. Evol. Microbiol.">
        <title>The Global Catalogue of Microorganisms (GCM) 10K type strain sequencing project: providing services to taxonomists for standard genome sequencing and annotation.</title>
        <authorList>
            <consortium name="The Broad Institute Genomics Platform"/>
            <consortium name="The Broad Institute Genome Sequencing Center for Infectious Disease"/>
            <person name="Wu L."/>
            <person name="Ma J."/>
        </authorList>
    </citation>
    <scope>NUCLEOTIDE SEQUENCE [LARGE SCALE GENOMIC DNA]</scope>
    <source>
        <strain evidence="2">CGMCC 1.13681</strain>
    </source>
</reference>
<keyword evidence="2" id="KW-1185">Reference proteome</keyword>